<accession>A0ABQ5VGC7</accession>
<keyword evidence="2" id="KW-1185">Reference proteome</keyword>
<organism evidence="1 2">
    <name type="scientific">Sulfitobacter pacificus</name>
    <dbReference type="NCBI Taxonomy" id="1499314"/>
    <lineage>
        <taxon>Bacteria</taxon>
        <taxon>Pseudomonadati</taxon>
        <taxon>Pseudomonadota</taxon>
        <taxon>Alphaproteobacteria</taxon>
        <taxon>Rhodobacterales</taxon>
        <taxon>Roseobacteraceae</taxon>
        <taxon>Sulfitobacter</taxon>
    </lineage>
</organism>
<dbReference type="Proteomes" id="UP001161388">
    <property type="component" value="Unassembled WGS sequence"/>
</dbReference>
<evidence type="ECO:0000313" key="1">
    <source>
        <dbReference type="EMBL" id="GLQ26123.1"/>
    </source>
</evidence>
<sequence length="246" mass="26411">MVASIPVPTPVDIAVAKRVGKEPCDVTQADRDKVLRDLIDRRGAVPLICDREQIPAAPARGPVLLFHPRQAVITDTGNVATERTGRFAAMQVQDGFHKAQVHARSRKQPEPFTPGQVNIGREYAALFHRCESSGMKLSQIGGAGGGSGALGVSEAVLADMQRLAWLTKRIGGGVALTIRRVRPSKRAGSAASKARNVTSMRLVEDFCAHGETISAILRAHGWSDYTGNKKLLHAVLCANLNRMSGH</sequence>
<dbReference type="EMBL" id="BSNL01000001">
    <property type="protein sequence ID" value="GLQ26123.1"/>
    <property type="molecule type" value="Genomic_DNA"/>
</dbReference>
<evidence type="ECO:0000313" key="2">
    <source>
        <dbReference type="Proteomes" id="UP001161388"/>
    </source>
</evidence>
<protein>
    <submittedName>
        <fullName evidence="1">Uncharacterized protein</fullName>
    </submittedName>
</protein>
<name>A0ABQ5VGC7_9RHOB</name>
<proteinExistence type="predicted"/>
<gene>
    <name evidence="1" type="ORF">GCM10007927_09260</name>
</gene>
<comment type="caution">
    <text evidence="1">The sequence shown here is derived from an EMBL/GenBank/DDBJ whole genome shotgun (WGS) entry which is preliminary data.</text>
</comment>
<reference evidence="1" key="2">
    <citation type="submission" date="2023-01" db="EMBL/GenBank/DDBJ databases">
        <title>Draft genome sequence of Sulfitobacter pacificus strain NBRC 109915.</title>
        <authorList>
            <person name="Sun Q."/>
            <person name="Mori K."/>
        </authorList>
    </citation>
    <scope>NUCLEOTIDE SEQUENCE</scope>
    <source>
        <strain evidence="1">NBRC 109915</strain>
    </source>
</reference>
<reference evidence="1" key="1">
    <citation type="journal article" date="2014" name="Int. J. Syst. Evol. Microbiol.">
        <title>Complete genome of a new Firmicutes species belonging to the dominant human colonic microbiota ('Ruminococcus bicirculans') reveals two chromosomes and a selective capacity to utilize plant glucans.</title>
        <authorList>
            <consortium name="NISC Comparative Sequencing Program"/>
            <person name="Wegmann U."/>
            <person name="Louis P."/>
            <person name="Goesmann A."/>
            <person name="Henrissat B."/>
            <person name="Duncan S.H."/>
            <person name="Flint H.J."/>
        </authorList>
    </citation>
    <scope>NUCLEOTIDE SEQUENCE</scope>
    <source>
        <strain evidence="1">NBRC 109915</strain>
    </source>
</reference>